<keyword evidence="2" id="KW-1185">Reference proteome</keyword>
<dbReference type="Gene3D" id="3.30.70.1820">
    <property type="entry name" value="L1 transposable element, RRM domain"/>
    <property type="match status" value="1"/>
</dbReference>
<reference evidence="1" key="1">
    <citation type="journal article" date="2022" name="bioRxiv">
        <title>Sequencing and chromosome-scale assembly of the giantPleurodeles waltlgenome.</title>
        <authorList>
            <person name="Brown T."/>
            <person name="Elewa A."/>
            <person name="Iarovenko S."/>
            <person name="Subramanian E."/>
            <person name="Araus A.J."/>
            <person name="Petzold A."/>
            <person name="Susuki M."/>
            <person name="Suzuki K.-i.T."/>
            <person name="Hayashi T."/>
            <person name="Toyoda A."/>
            <person name="Oliveira C."/>
            <person name="Osipova E."/>
            <person name="Leigh N.D."/>
            <person name="Simon A."/>
            <person name="Yun M.H."/>
        </authorList>
    </citation>
    <scope>NUCLEOTIDE SEQUENCE</scope>
    <source>
        <strain evidence="1">20211129_DDA</strain>
        <tissue evidence="1">Liver</tissue>
    </source>
</reference>
<proteinExistence type="predicted"/>
<dbReference type="EMBL" id="JANPWB010000012">
    <property type="protein sequence ID" value="KAJ1115702.1"/>
    <property type="molecule type" value="Genomic_DNA"/>
</dbReference>
<comment type="caution">
    <text evidence="1">The sequence shown here is derived from an EMBL/GenBank/DDBJ whole genome shotgun (WGS) entry which is preliminary data.</text>
</comment>
<dbReference type="InterPro" id="IPR004244">
    <property type="entry name" value="Transposase_22"/>
</dbReference>
<name>A0AAV7NKU3_PLEWA</name>
<dbReference type="PANTHER" id="PTHR11505">
    <property type="entry name" value="L1 TRANSPOSABLE ELEMENT-RELATED"/>
    <property type="match status" value="1"/>
</dbReference>
<sequence>MERVLDVIRAKNEDLEAQSRQNNLRLIGLPESTDIGRMEDFVEEMLSDLFPGQLSRLLVVERAHRSLGPQPPPGAPPRPVIIRLLNYQDRDTILQLARERRPVIYKNTELNFFPDYTPGVHAAHRAFLLVKRSRAQTAARFSLIYLGKLKVQHGGSLQFFTDPKLAARYAKSLPRKSEAVQVAESAAERESLSDHD</sequence>
<dbReference type="AlphaFoldDB" id="A0AAV7NKU3"/>
<organism evidence="1 2">
    <name type="scientific">Pleurodeles waltl</name>
    <name type="common">Iberian ribbed newt</name>
    <dbReference type="NCBI Taxonomy" id="8319"/>
    <lineage>
        <taxon>Eukaryota</taxon>
        <taxon>Metazoa</taxon>
        <taxon>Chordata</taxon>
        <taxon>Craniata</taxon>
        <taxon>Vertebrata</taxon>
        <taxon>Euteleostomi</taxon>
        <taxon>Amphibia</taxon>
        <taxon>Batrachia</taxon>
        <taxon>Caudata</taxon>
        <taxon>Salamandroidea</taxon>
        <taxon>Salamandridae</taxon>
        <taxon>Pleurodelinae</taxon>
        <taxon>Pleurodeles</taxon>
    </lineage>
</organism>
<protein>
    <recommendedName>
        <fullName evidence="3">L1 transposable element RRM domain-containing protein</fullName>
    </recommendedName>
</protein>
<accession>A0AAV7NKU3</accession>
<gene>
    <name evidence="1" type="ORF">NDU88_003924</name>
</gene>
<dbReference type="Proteomes" id="UP001066276">
    <property type="component" value="Chromosome 8"/>
</dbReference>
<evidence type="ECO:0008006" key="3">
    <source>
        <dbReference type="Google" id="ProtNLM"/>
    </source>
</evidence>
<evidence type="ECO:0000313" key="2">
    <source>
        <dbReference type="Proteomes" id="UP001066276"/>
    </source>
</evidence>
<evidence type="ECO:0000313" key="1">
    <source>
        <dbReference type="EMBL" id="KAJ1115702.1"/>
    </source>
</evidence>